<proteinExistence type="predicted"/>
<name>A0A6A5W573_9PLEO</name>
<accession>A0A6A5W573</accession>
<protein>
    <submittedName>
        <fullName evidence="1">Uncharacterized protein</fullName>
    </submittedName>
</protein>
<evidence type="ECO:0000313" key="1">
    <source>
        <dbReference type="EMBL" id="KAF1992776.1"/>
    </source>
</evidence>
<evidence type="ECO:0000313" key="2">
    <source>
        <dbReference type="Proteomes" id="UP000799779"/>
    </source>
</evidence>
<dbReference type="EMBL" id="ML977801">
    <property type="protein sequence ID" value="KAF1992776.1"/>
    <property type="molecule type" value="Genomic_DNA"/>
</dbReference>
<dbReference type="Proteomes" id="UP000799779">
    <property type="component" value="Unassembled WGS sequence"/>
</dbReference>
<keyword evidence="2" id="KW-1185">Reference proteome</keyword>
<dbReference type="AlphaFoldDB" id="A0A6A5W573"/>
<gene>
    <name evidence="1" type="ORF">P154DRAFT_625872</name>
</gene>
<reference evidence="1" key="1">
    <citation type="journal article" date="2020" name="Stud. Mycol.">
        <title>101 Dothideomycetes genomes: a test case for predicting lifestyles and emergence of pathogens.</title>
        <authorList>
            <person name="Haridas S."/>
            <person name="Albert R."/>
            <person name="Binder M."/>
            <person name="Bloem J."/>
            <person name="Labutti K."/>
            <person name="Salamov A."/>
            <person name="Andreopoulos B."/>
            <person name="Baker S."/>
            <person name="Barry K."/>
            <person name="Bills G."/>
            <person name="Bluhm B."/>
            <person name="Cannon C."/>
            <person name="Castanera R."/>
            <person name="Culley D."/>
            <person name="Daum C."/>
            <person name="Ezra D."/>
            <person name="Gonzalez J."/>
            <person name="Henrissat B."/>
            <person name="Kuo A."/>
            <person name="Liang C."/>
            <person name="Lipzen A."/>
            <person name="Lutzoni F."/>
            <person name="Magnuson J."/>
            <person name="Mondo S."/>
            <person name="Nolan M."/>
            <person name="Ohm R."/>
            <person name="Pangilinan J."/>
            <person name="Park H.-J."/>
            <person name="Ramirez L."/>
            <person name="Alfaro M."/>
            <person name="Sun H."/>
            <person name="Tritt A."/>
            <person name="Yoshinaga Y."/>
            <person name="Zwiers L.-H."/>
            <person name="Turgeon B."/>
            <person name="Goodwin S."/>
            <person name="Spatafora J."/>
            <person name="Crous P."/>
            <person name="Grigoriev I."/>
        </authorList>
    </citation>
    <scope>NUCLEOTIDE SEQUENCE</scope>
    <source>
        <strain evidence="1">CBS 123094</strain>
    </source>
</reference>
<sequence>MLLFSVLQTDPSIENLASDIARHLPSSMDTIQRVPTENQDVKLFRFLWTEDFQKLGNEFVLAMAQTVRHTIQQDAGLKIKSVAPEEYKMEVLFLDHSLYTTQNDELIILIPLPSDAFTEALQQINASEQGTEASHALQSKSNILHLQGIENSVTEMELQSKSTFIIYGDIRVRTIPPMPFFILSFRTLPVESYDVV</sequence>
<organism evidence="1 2">
    <name type="scientific">Amniculicola lignicola CBS 123094</name>
    <dbReference type="NCBI Taxonomy" id="1392246"/>
    <lineage>
        <taxon>Eukaryota</taxon>
        <taxon>Fungi</taxon>
        <taxon>Dikarya</taxon>
        <taxon>Ascomycota</taxon>
        <taxon>Pezizomycotina</taxon>
        <taxon>Dothideomycetes</taxon>
        <taxon>Pleosporomycetidae</taxon>
        <taxon>Pleosporales</taxon>
        <taxon>Amniculicolaceae</taxon>
        <taxon>Amniculicola</taxon>
    </lineage>
</organism>